<feature type="chain" id="PRO_5039366859" description="GerMN domain-containing protein" evidence="1">
    <location>
        <begin position="20"/>
        <end position="161"/>
    </location>
</feature>
<feature type="signal peptide" evidence="1">
    <location>
        <begin position="1"/>
        <end position="19"/>
    </location>
</feature>
<dbReference type="Proteomes" id="UP000572051">
    <property type="component" value="Unassembled WGS sequence"/>
</dbReference>
<proteinExistence type="predicted"/>
<organism evidence="2 3">
    <name type="scientific">Nocardiopsis aegyptia</name>
    <dbReference type="NCBI Taxonomy" id="220378"/>
    <lineage>
        <taxon>Bacteria</taxon>
        <taxon>Bacillati</taxon>
        <taxon>Actinomycetota</taxon>
        <taxon>Actinomycetes</taxon>
        <taxon>Streptosporangiales</taxon>
        <taxon>Nocardiopsidaceae</taxon>
        <taxon>Nocardiopsis</taxon>
    </lineage>
</organism>
<dbReference type="AlphaFoldDB" id="A0A7Z0J8C4"/>
<keyword evidence="1" id="KW-0732">Signal</keyword>
<protein>
    <recommendedName>
        <fullName evidence="4">GerMN domain-containing protein</fullName>
    </recommendedName>
</protein>
<comment type="caution">
    <text evidence="2">The sequence shown here is derived from an EMBL/GenBank/DDBJ whole genome shotgun (WGS) entry which is preliminary data.</text>
</comment>
<evidence type="ECO:0008006" key="4">
    <source>
        <dbReference type="Google" id="ProtNLM"/>
    </source>
</evidence>
<evidence type="ECO:0000313" key="2">
    <source>
        <dbReference type="EMBL" id="NYJ32582.1"/>
    </source>
</evidence>
<accession>A0A7Z0J8C4</accession>
<reference evidence="2 3" key="1">
    <citation type="submission" date="2020-07" db="EMBL/GenBank/DDBJ databases">
        <title>Sequencing the genomes of 1000 actinobacteria strains.</title>
        <authorList>
            <person name="Klenk H.-P."/>
        </authorList>
    </citation>
    <scope>NUCLEOTIDE SEQUENCE [LARGE SCALE GENOMIC DNA]</scope>
    <source>
        <strain evidence="2 3">DSM 44442</strain>
    </source>
</reference>
<name>A0A7Z0J8C4_9ACTN</name>
<dbReference type="PROSITE" id="PS51257">
    <property type="entry name" value="PROKAR_LIPOPROTEIN"/>
    <property type="match status" value="1"/>
</dbReference>
<sequence>MRRVWAVVPVLLLAMGAMGCGSATSEVVGGGPAPTGVAPGVTLYFIDGQGDLRPQLRDTGRLGTIPEAMSLLLAGPGGSGLRTGIESSGTQRMTVTVKEDVIELMTPLSADEVSPAGIDQIVCTALATYVQSGGSPDTGVRVRLTLPTPESDEVRSCPVLD</sequence>
<evidence type="ECO:0000313" key="3">
    <source>
        <dbReference type="Proteomes" id="UP000572051"/>
    </source>
</evidence>
<dbReference type="RefSeq" id="WP_179820476.1">
    <property type="nucleotide sequence ID" value="NZ_JACCFS010000001.1"/>
</dbReference>
<evidence type="ECO:0000256" key="1">
    <source>
        <dbReference type="SAM" id="SignalP"/>
    </source>
</evidence>
<keyword evidence="3" id="KW-1185">Reference proteome</keyword>
<gene>
    <name evidence="2" type="ORF">HNR10_000463</name>
</gene>
<dbReference type="EMBL" id="JACCFS010000001">
    <property type="protein sequence ID" value="NYJ32582.1"/>
    <property type="molecule type" value="Genomic_DNA"/>
</dbReference>